<reference evidence="3" key="1">
    <citation type="submission" date="2022-01" db="EMBL/GenBank/DDBJ databases">
        <authorList>
            <person name="Wang Y."/>
        </authorList>
    </citation>
    <scope>NUCLEOTIDE SEQUENCE</scope>
    <source>
        <strain evidence="3">WB101</strain>
    </source>
</reference>
<organism evidence="3 4">
    <name type="scientific">Rhodohalobacter sulfatireducens</name>
    <dbReference type="NCBI Taxonomy" id="2911366"/>
    <lineage>
        <taxon>Bacteria</taxon>
        <taxon>Pseudomonadati</taxon>
        <taxon>Balneolota</taxon>
        <taxon>Balneolia</taxon>
        <taxon>Balneolales</taxon>
        <taxon>Balneolaceae</taxon>
        <taxon>Rhodohalobacter</taxon>
    </lineage>
</organism>
<proteinExistence type="predicted"/>
<dbReference type="InterPro" id="IPR051319">
    <property type="entry name" value="Oligoribo/pAp-PDE_c-di-AMP_PDE"/>
</dbReference>
<dbReference type="InterPro" id="IPR003156">
    <property type="entry name" value="DHHA1_dom"/>
</dbReference>
<evidence type="ECO:0000259" key="1">
    <source>
        <dbReference type="Pfam" id="PF01368"/>
    </source>
</evidence>
<dbReference type="InterPro" id="IPR038763">
    <property type="entry name" value="DHH_sf"/>
</dbReference>
<protein>
    <submittedName>
        <fullName evidence="3">DHH family phosphoesterase</fullName>
    </submittedName>
</protein>
<name>A0ABS9KC28_9BACT</name>
<dbReference type="Gene3D" id="3.10.310.30">
    <property type="match status" value="1"/>
</dbReference>
<dbReference type="Pfam" id="PF02272">
    <property type="entry name" value="DHHA1"/>
    <property type="match status" value="1"/>
</dbReference>
<dbReference type="InterPro" id="IPR001667">
    <property type="entry name" value="DDH_dom"/>
</dbReference>
<gene>
    <name evidence="3" type="ORF">L6773_07510</name>
</gene>
<dbReference type="SUPFAM" id="SSF64182">
    <property type="entry name" value="DHH phosphoesterases"/>
    <property type="match status" value="1"/>
</dbReference>
<dbReference type="PANTHER" id="PTHR47618:SF1">
    <property type="entry name" value="BIFUNCTIONAL OLIGORIBONUCLEASE AND PAP PHOSPHATASE NRNA"/>
    <property type="match status" value="1"/>
</dbReference>
<evidence type="ECO:0000313" key="3">
    <source>
        <dbReference type="EMBL" id="MCG2588404.1"/>
    </source>
</evidence>
<sequence>MFSEFIKKIKDYNHIGVFSHVRPDGDCIGAQVAISLWLQKNDFQVTAFNEDEIPLNMQWLMKAVDIETPTEEKLAECDLFVMVDGNALHRFGEISEWLEDKSLPIFMIDHHPNPSDEFDITISVDDASSTCELIYGLYEEHSLSQLDEASAKALYTGIITDTGSLQFESVTPRTVAIVSDLLARGDFRPNEVIEVIYSNKTLPQMKLLSMALDTIQLFEDNQIAVMSVTKEMLEETGTSNADCEGFVKYPLSVANIKAAILVKDFHDDGIRISLRSRSNVDVNVWAKELGGGGHKKAAGAWHEGPREKAIEEIVKIGAKQLKDIETTTVL</sequence>
<dbReference type="Gene3D" id="3.90.1640.10">
    <property type="entry name" value="inorganic pyrophosphatase (n-terminal core)"/>
    <property type="match status" value="1"/>
</dbReference>
<dbReference type="Pfam" id="PF01368">
    <property type="entry name" value="DHH"/>
    <property type="match status" value="1"/>
</dbReference>
<evidence type="ECO:0000259" key="2">
    <source>
        <dbReference type="Pfam" id="PF02272"/>
    </source>
</evidence>
<accession>A0ABS9KC28</accession>
<keyword evidence="4" id="KW-1185">Reference proteome</keyword>
<feature type="domain" description="DDH" evidence="1">
    <location>
        <begin position="15"/>
        <end position="158"/>
    </location>
</feature>
<dbReference type="PANTHER" id="PTHR47618">
    <property type="entry name" value="BIFUNCTIONAL OLIGORIBONUCLEASE AND PAP PHOSPHATASE NRNA"/>
    <property type="match status" value="1"/>
</dbReference>
<dbReference type="RefSeq" id="WP_237853246.1">
    <property type="nucleotide sequence ID" value="NZ_JAKLWS010000007.1"/>
</dbReference>
<dbReference type="Proteomes" id="UP001165366">
    <property type="component" value="Unassembled WGS sequence"/>
</dbReference>
<reference evidence="3" key="2">
    <citation type="submission" date="2024-05" db="EMBL/GenBank/DDBJ databases">
        <title>Rhodohalobacter halophilus gen. nov., sp. nov., a moderately halophilic member of the family Balneolaceae.</title>
        <authorList>
            <person name="Xia J."/>
        </authorList>
    </citation>
    <scope>NUCLEOTIDE SEQUENCE</scope>
    <source>
        <strain evidence="3">WB101</strain>
    </source>
</reference>
<dbReference type="EMBL" id="JAKLWS010000007">
    <property type="protein sequence ID" value="MCG2588404.1"/>
    <property type="molecule type" value="Genomic_DNA"/>
</dbReference>
<evidence type="ECO:0000313" key="4">
    <source>
        <dbReference type="Proteomes" id="UP001165366"/>
    </source>
</evidence>
<comment type="caution">
    <text evidence="3">The sequence shown here is derived from an EMBL/GenBank/DDBJ whole genome shotgun (WGS) entry which is preliminary data.</text>
</comment>
<feature type="domain" description="DHHA1" evidence="2">
    <location>
        <begin position="223"/>
        <end position="316"/>
    </location>
</feature>